<dbReference type="FunFam" id="2.60.40.10:FF:000017">
    <property type="entry name" value="Down syndrome cell adhesion molecule b"/>
    <property type="match status" value="1"/>
</dbReference>
<evidence type="ECO:0000256" key="4">
    <source>
        <dbReference type="ARBA" id="ARBA00022737"/>
    </source>
</evidence>
<dbReference type="PROSITE" id="PS50835">
    <property type="entry name" value="IG_LIKE"/>
    <property type="match status" value="1"/>
</dbReference>
<evidence type="ECO:0000313" key="13">
    <source>
        <dbReference type="Proteomes" id="UP000814243"/>
    </source>
</evidence>
<keyword evidence="4" id="KW-0677">Repeat</keyword>
<dbReference type="InterPro" id="IPR036179">
    <property type="entry name" value="Ig-like_dom_sf"/>
</dbReference>
<dbReference type="EMBL" id="JACEFF010000519">
    <property type="protein sequence ID" value="KAH9636076.1"/>
    <property type="molecule type" value="Genomic_DNA"/>
</dbReference>
<feature type="domain" description="Ig-like" evidence="11">
    <location>
        <begin position="180"/>
        <end position="276"/>
    </location>
</feature>
<dbReference type="Proteomes" id="UP000814243">
    <property type="component" value="Unassembled WGS sequence"/>
</dbReference>
<evidence type="ECO:0000256" key="5">
    <source>
        <dbReference type="ARBA" id="ARBA00022889"/>
    </source>
</evidence>
<keyword evidence="6" id="KW-1133">Transmembrane helix</keyword>
<dbReference type="GO" id="GO:0043005">
    <property type="term" value="C:neuron projection"/>
    <property type="evidence" value="ECO:0007669"/>
    <property type="project" value="TreeGrafter"/>
</dbReference>
<dbReference type="SMART" id="SM00409">
    <property type="entry name" value="IG"/>
    <property type="match status" value="1"/>
</dbReference>
<evidence type="ECO:0000256" key="3">
    <source>
        <dbReference type="ARBA" id="ARBA00022729"/>
    </source>
</evidence>
<dbReference type="PANTHER" id="PTHR12231:SF253">
    <property type="entry name" value="DPR-INTERACTING PROTEIN ETA, ISOFORM B-RELATED"/>
    <property type="match status" value="1"/>
</dbReference>
<dbReference type="GO" id="GO:0007155">
    <property type="term" value="P:cell adhesion"/>
    <property type="evidence" value="ECO:0007669"/>
    <property type="project" value="UniProtKB-KW"/>
</dbReference>
<dbReference type="Pfam" id="PF13927">
    <property type="entry name" value="Ig_3"/>
    <property type="match status" value="1"/>
</dbReference>
<dbReference type="InterPro" id="IPR007110">
    <property type="entry name" value="Ig-like_dom"/>
</dbReference>
<keyword evidence="9" id="KW-0393">Immunoglobulin domain</keyword>
<evidence type="ECO:0000256" key="2">
    <source>
        <dbReference type="ARBA" id="ARBA00022692"/>
    </source>
</evidence>
<organism evidence="12 13">
    <name type="scientific">Spodoptera exigua</name>
    <name type="common">Beet armyworm</name>
    <name type="synonym">Noctua fulgens</name>
    <dbReference type="NCBI Taxonomy" id="7107"/>
    <lineage>
        <taxon>Eukaryota</taxon>
        <taxon>Metazoa</taxon>
        <taxon>Ecdysozoa</taxon>
        <taxon>Arthropoda</taxon>
        <taxon>Hexapoda</taxon>
        <taxon>Insecta</taxon>
        <taxon>Pterygota</taxon>
        <taxon>Neoptera</taxon>
        <taxon>Endopterygota</taxon>
        <taxon>Lepidoptera</taxon>
        <taxon>Glossata</taxon>
        <taxon>Ditrysia</taxon>
        <taxon>Noctuoidea</taxon>
        <taxon>Noctuidae</taxon>
        <taxon>Amphipyrinae</taxon>
        <taxon>Spodoptera</taxon>
    </lineage>
</organism>
<gene>
    <name evidence="12" type="ORF">HF086_015253</name>
</gene>
<comment type="caution">
    <text evidence="12">The sequence shown here is derived from an EMBL/GenBank/DDBJ whole genome shotgun (WGS) entry which is preliminary data.</text>
</comment>
<evidence type="ECO:0000256" key="9">
    <source>
        <dbReference type="ARBA" id="ARBA00023319"/>
    </source>
</evidence>
<evidence type="ECO:0000256" key="10">
    <source>
        <dbReference type="SAM" id="MobiDB-lite"/>
    </source>
</evidence>
<evidence type="ECO:0000256" key="6">
    <source>
        <dbReference type="ARBA" id="ARBA00022989"/>
    </source>
</evidence>
<dbReference type="InterPro" id="IPR003598">
    <property type="entry name" value="Ig_sub2"/>
</dbReference>
<reference evidence="12" key="1">
    <citation type="journal article" date="2021" name="G3 (Bethesda)">
        <title>Genome and transcriptome analysis of the beet armyworm Spodoptera exigua reveals targets for pest control. .</title>
        <authorList>
            <person name="Simon S."/>
            <person name="Breeschoten T."/>
            <person name="Jansen H.J."/>
            <person name="Dirks R.P."/>
            <person name="Schranz M.E."/>
            <person name="Ros V.I.D."/>
        </authorList>
    </citation>
    <scope>NUCLEOTIDE SEQUENCE</scope>
    <source>
        <strain evidence="12">TB_SE_WUR_2020</strain>
    </source>
</reference>
<evidence type="ECO:0000259" key="11">
    <source>
        <dbReference type="PROSITE" id="PS50835"/>
    </source>
</evidence>
<proteinExistence type="predicted"/>
<dbReference type="SMART" id="SM00408">
    <property type="entry name" value="IGc2"/>
    <property type="match status" value="1"/>
</dbReference>
<keyword evidence="7" id="KW-0472">Membrane</keyword>
<dbReference type="InterPro" id="IPR051170">
    <property type="entry name" value="Neural/epithelial_adhesion"/>
</dbReference>
<dbReference type="AlphaFoldDB" id="A0A922SFN8"/>
<keyword evidence="8" id="KW-1015">Disulfide bond</keyword>
<evidence type="ECO:0000313" key="12">
    <source>
        <dbReference type="EMBL" id="KAH9636076.1"/>
    </source>
</evidence>
<keyword evidence="3" id="KW-0732">Signal</keyword>
<sequence length="325" mass="35108">MCCLVTLIYSWYREREGRLQPALADSWAWAGGAAQCVRRASPAAAGLWICKAYNVYGDATAHSTLHVLDDSLSKSCKQSSIQSRECDHNTLTGGGRGQHGALQLQRVGPARVSVLATQRRSSQRGRGRGRKRGACAAGGGARAPRRLPMCGAPRLTVRAGRGRAASRRQLVFDGWTESAPELQYTFIEQALRAGGAVSLRCAAAGSPPPRFQWLLDDVPLDHYRASHRYFINEETSVTGDVVSTLNVSAVSAADGGRYTCRAYNALGHARHSARLNIYGPPSIRALGPVRVVAGANATIYCPYAGYPIRSIEVHFDGMIPLYLLI</sequence>
<dbReference type="GO" id="GO:0048812">
    <property type="term" value="P:neuron projection morphogenesis"/>
    <property type="evidence" value="ECO:0007669"/>
    <property type="project" value="UniProtKB-ARBA"/>
</dbReference>
<dbReference type="GO" id="GO:0016020">
    <property type="term" value="C:membrane"/>
    <property type="evidence" value="ECO:0007669"/>
    <property type="project" value="UniProtKB-SubCell"/>
</dbReference>
<dbReference type="InterPro" id="IPR003599">
    <property type="entry name" value="Ig_sub"/>
</dbReference>
<evidence type="ECO:0000256" key="7">
    <source>
        <dbReference type="ARBA" id="ARBA00023136"/>
    </source>
</evidence>
<dbReference type="PANTHER" id="PTHR12231">
    <property type="entry name" value="CTX-RELATED TYPE I TRANSMEMBRANE PROTEIN"/>
    <property type="match status" value="1"/>
</dbReference>
<feature type="compositionally biased region" description="Basic residues" evidence="10">
    <location>
        <begin position="121"/>
        <end position="133"/>
    </location>
</feature>
<name>A0A922SFN8_SPOEX</name>
<evidence type="ECO:0000256" key="8">
    <source>
        <dbReference type="ARBA" id="ARBA00023157"/>
    </source>
</evidence>
<dbReference type="InterPro" id="IPR013783">
    <property type="entry name" value="Ig-like_fold"/>
</dbReference>
<protein>
    <recommendedName>
        <fullName evidence="11">Ig-like domain-containing protein</fullName>
    </recommendedName>
</protein>
<comment type="subcellular location">
    <subcellularLocation>
        <location evidence="1">Membrane</location>
        <topology evidence="1">Single-pass membrane protein</topology>
    </subcellularLocation>
</comment>
<evidence type="ECO:0000256" key="1">
    <source>
        <dbReference type="ARBA" id="ARBA00004167"/>
    </source>
</evidence>
<keyword evidence="2" id="KW-0812">Transmembrane</keyword>
<dbReference type="SUPFAM" id="SSF48726">
    <property type="entry name" value="Immunoglobulin"/>
    <property type="match status" value="1"/>
</dbReference>
<feature type="region of interest" description="Disordered" evidence="10">
    <location>
        <begin position="115"/>
        <end position="140"/>
    </location>
</feature>
<keyword evidence="5" id="KW-0130">Cell adhesion</keyword>
<accession>A0A922SFN8</accession>
<dbReference type="Gene3D" id="2.60.40.10">
    <property type="entry name" value="Immunoglobulins"/>
    <property type="match status" value="1"/>
</dbReference>